<evidence type="ECO:0000313" key="7">
    <source>
        <dbReference type="EMBL" id="WYJ92950.1"/>
    </source>
</evidence>
<evidence type="ECO:0000313" key="6">
    <source>
        <dbReference type="EMBL" id="OUZ35646.1"/>
    </source>
</evidence>
<feature type="domain" description="HTH rpiR-type" evidence="4">
    <location>
        <begin position="6"/>
        <end position="82"/>
    </location>
</feature>
<dbReference type="Gene3D" id="3.40.50.10490">
    <property type="entry name" value="Glucose-6-phosphate isomerase like protein, domain 1"/>
    <property type="match status" value="1"/>
</dbReference>
<evidence type="ECO:0000259" key="4">
    <source>
        <dbReference type="PROSITE" id="PS51071"/>
    </source>
</evidence>
<dbReference type="PANTHER" id="PTHR30514">
    <property type="entry name" value="GLUCOKINASE"/>
    <property type="match status" value="1"/>
</dbReference>
<reference evidence="7" key="2">
    <citation type="submission" date="2017-05" db="EMBL/GenBank/DDBJ databases">
        <authorList>
            <consortium name="The Broad Institute Genomics Platform"/>
            <consortium name="The Broad Institute Genomic Center for Infectious Diseases"/>
            <person name="Earl A."/>
            <person name="Manson A."/>
            <person name="Schwartman J."/>
            <person name="Gilmore M."/>
            <person name="Abouelleil A."/>
            <person name="Cao P."/>
            <person name="Chapman S."/>
            <person name="Cusick C."/>
            <person name="Shea T."/>
            <person name="Young S."/>
            <person name="Neafsey D."/>
            <person name="Nusbaum C."/>
            <person name="Birren B."/>
        </authorList>
    </citation>
    <scope>NUCLEOTIDE SEQUENCE</scope>
    <source>
        <strain evidence="7">9D6_DIV0238</strain>
    </source>
</reference>
<dbReference type="InterPro" id="IPR001347">
    <property type="entry name" value="SIS_dom"/>
</dbReference>
<dbReference type="GO" id="GO:0003700">
    <property type="term" value="F:DNA-binding transcription factor activity"/>
    <property type="evidence" value="ECO:0007669"/>
    <property type="project" value="InterPro"/>
</dbReference>
<reference evidence="6" key="1">
    <citation type="submission" date="2017-05" db="EMBL/GenBank/DDBJ databases">
        <title>The Genome Sequence of Enterococcus sp. 9D6_DIV0238.</title>
        <authorList>
            <consortium name="The Broad Institute Genomics Platform"/>
            <consortium name="The Broad Institute Genomic Center for Infectious Diseases"/>
            <person name="Earl A."/>
            <person name="Manson A."/>
            <person name="Schwartman J."/>
            <person name="Gilmore M."/>
            <person name="Abouelleil A."/>
            <person name="Cao P."/>
            <person name="Chapman S."/>
            <person name="Cusick C."/>
            <person name="Shea T."/>
            <person name="Young S."/>
            <person name="Neafsey D."/>
            <person name="Nusbaum C."/>
            <person name="Birren B."/>
        </authorList>
    </citation>
    <scope>NUCLEOTIDE SEQUENCE [LARGE SCALE GENOMIC DNA]</scope>
    <source>
        <strain evidence="6">9D6_DIV0238</strain>
    </source>
</reference>
<dbReference type="SUPFAM" id="SSF46689">
    <property type="entry name" value="Homeodomain-like"/>
    <property type="match status" value="1"/>
</dbReference>
<keyword evidence="1" id="KW-0805">Transcription regulation</keyword>
<dbReference type="InterPro" id="IPR000281">
    <property type="entry name" value="HTH_RpiR"/>
</dbReference>
<dbReference type="AlphaFoldDB" id="A0A200JEP2"/>
<reference evidence="7" key="3">
    <citation type="submission" date="2024-03" db="EMBL/GenBank/DDBJ databases">
        <title>The Genome Sequence of Enterococcus sp. DIV0238c.</title>
        <authorList>
            <consortium name="The Broad Institute Genomics Platform"/>
            <consortium name="The Broad Institute Microbial Omics Core"/>
            <consortium name="The Broad Institute Genomic Center for Infectious Diseases"/>
            <person name="Earl A."/>
            <person name="Manson A."/>
            <person name="Gilmore M."/>
            <person name="Schwartman J."/>
            <person name="Shea T."/>
            <person name="Abouelleil A."/>
            <person name="Cao P."/>
            <person name="Chapman S."/>
            <person name="Cusick C."/>
            <person name="Young S."/>
            <person name="Neafsey D."/>
            <person name="Nusbaum C."/>
            <person name="Birren B."/>
        </authorList>
    </citation>
    <scope>NUCLEOTIDE SEQUENCE</scope>
    <source>
        <strain evidence="7">9D6_DIV0238</strain>
    </source>
</reference>
<gene>
    <name evidence="7" type="ORF">A5889_000429</name>
    <name evidence="6" type="ORF">A5889_001122</name>
</gene>
<keyword evidence="2" id="KW-0238">DNA-binding</keyword>
<dbReference type="InterPro" id="IPR047640">
    <property type="entry name" value="RpiR-like"/>
</dbReference>
<dbReference type="EMBL" id="CP147246">
    <property type="protein sequence ID" value="WYJ92950.1"/>
    <property type="molecule type" value="Genomic_DNA"/>
</dbReference>
<dbReference type="Pfam" id="PF01418">
    <property type="entry name" value="HTH_6"/>
    <property type="match status" value="1"/>
</dbReference>
<evidence type="ECO:0008006" key="9">
    <source>
        <dbReference type="Google" id="ProtNLM"/>
    </source>
</evidence>
<evidence type="ECO:0000256" key="3">
    <source>
        <dbReference type="ARBA" id="ARBA00023163"/>
    </source>
</evidence>
<dbReference type="Gene3D" id="1.10.10.10">
    <property type="entry name" value="Winged helix-like DNA-binding domain superfamily/Winged helix DNA-binding domain"/>
    <property type="match status" value="1"/>
</dbReference>
<dbReference type="PROSITE" id="PS51464">
    <property type="entry name" value="SIS"/>
    <property type="match status" value="1"/>
</dbReference>
<dbReference type="InterPro" id="IPR035472">
    <property type="entry name" value="RpiR-like_SIS"/>
</dbReference>
<proteinExistence type="predicted"/>
<protein>
    <recommendedName>
        <fullName evidence="9">RpiR family phosphosugar-binding transcriptional regulator</fullName>
    </recommendedName>
</protein>
<dbReference type="GO" id="GO:0097367">
    <property type="term" value="F:carbohydrate derivative binding"/>
    <property type="evidence" value="ECO:0007669"/>
    <property type="project" value="InterPro"/>
</dbReference>
<dbReference type="PANTHER" id="PTHR30514:SF1">
    <property type="entry name" value="HTH-TYPE TRANSCRIPTIONAL REGULATOR HEXR-RELATED"/>
    <property type="match status" value="1"/>
</dbReference>
<name>A0A200JEP2_9ENTE</name>
<dbReference type="InterPro" id="IPR036388">
    <property type="entry name" value="WH-like_DNA-bd_sf"/>
</dbReference>
<keyword evidence="3" id="KW-0804">Transcription</keyword>
<dbReference type="CDD" id="cd05013">
    <property type="entry name" value="SIS_RpiR"/>
    <property type="match status" value="1"/>
</dbReference>
<dbReference type="SUPFAM" id="SSF53697">
    <property type="entry name" value="SIS domain"/>
    <property type="match status" value="1"/>
</dbReference>
<dbReference type="EMBL" id="NIBQ01000001">
    <property type="protein sequence ID" value="OUZ35646.1"/>
    <property type="molecule type" value="Genomic_DNA"/>
</dbReference>
<feature type="domain" description="SIS" evidence="5">
    <location>
        <begin position="126"/>
        <end position="268"/>
    </location>
</feature>
<evidence type="ECO:0000256" key="1">
    <source>
        <dbReference type="ARBA" id="ARBA00023015"/>
    </source>
</evidence>
<dbReference type="InterPro" id="IPR009057">
    <property type="entry name" value="Homeodomain-like_sf"/>
</dbReference>
<evidence type="ECO:0000256" key="2">
    <source>
        <dbReference type="ARBA" id="ARBA00023125"/>
    </source>
</evidence>
<dbReference type="InterPro" id="IPR046348">
    <property type="entry name" value="SIS_dom_sf"/>
</dbReference>
<dbReference type="Pfam" id="PF01380">
    <property type="entry name" value="SIS"/>
    <property type="match status" value="1"/>
</dbReference>
<dbReference type="Proteomes" id="UP000196151">
    <property type="component" value="Chromosome"/>
</dbReference>
<evidence type="ECO:0000259" key="5">
    <source>
        <dbReference type="PROSITE" id="PS51464"/>
    </source>
</evidence>
<organism evidence="6">
    <name type="scientific">Candidatus Enterococcus dunnyi</name>
    <dbReference type="NCBI Taxonomy" id="1834192"/>
    <lineage>
        <taxon>Bacteria</taxon>
        <taxon>Bacillati</taxon>
        <taxon>Bacillota</taxon>
        <taxon>Bacilli</taxon>
        <taxon>Lactobacillales</taxon>
        <taxon>Enterococcaceae</taxon>
        <taxon>Enterococcus</taxon>
    </lineage>
</organism>
<evidence type="ECO:0000313" key="8">
    <source>
        <dbReference type="Proteomes" id="UP000196151"/>
    </source>
</evidence>
<sequence>MNIMQQNIILTIQDHLKTLPGSEQKVAEYILTNTNEVITLSAQELAKKSGSSPAAIIRFCRSIEVNGFTDLKLQLSANLGAVDTQMYTEVENGETTAAIKEKLQHRLVHVLERTNEHLEVEAIDRAVSEVEESEIVFVYGLGASSLVAQDIYQKFTRLGLSVFFTMDLHLFASALGTNQLKGLFIGISNSGTNPETNALAELAIEKGLPVVALTADRESDLAQKSKILLLTPKGEEAPLRSAATVSLTAQLYVVDVLFFAYGAKNYDKTLEKIQHSRGAVEILKRYKV</sequence>
<dbReference type="PROSITE" id="PS51071">
    <property type="entry name" value="HTH_RPIR"/>
    <property type="match status" value="1"/>
</dbReference>
<dbReference type="GO" id="GO:1901135">
    <property type="term" value="P:carbohydrate derivative metabolic process"/>
    <property type="evidence" value="ECO:0007669"/>
    <property type="project" value="InterPro"/>
</dbReference>
<accession>A0A200JEP2</accession>
<dbReference type="GO" id="GO:0003677">
    <property type="term" value="F:DNA binding"/>
    <property type="evidence" value="ECO:0007669"/>
    <property type="project" value="UniProtKB-KW"/>
</dbReference>
<keyword evidence="8" id="KW-1185">Reference proteome</keyword>